<proteinExistence type="predicted"/>
<organism evidence="1">
    <name type="scientific">marine sediment metagenome</name>
    <dbReference type="NCBI Taxonomy" id="412755"/>
    <lineage>
        <taxon>unclassified sequences</taxon>
        <taxon>metagenomes</taxon>
        <taxon>ecological metagenomes</taxon>
    </lineage>
</organism>
<name>A0A0F9GVF9_9ZZZZ</name>
<protein>
    <submittedName>
        <fullName evidence="1">Uncharacterized protein</fullName>
    </submittedName>
</protein>
<accession>A0A0F9GVF9</accession>
<dbReference type="EMBL" id="LAZR01026978">
    <property type="protein sequence ID" value="KKL67117.1"/>
    <property type="molecule type" value="Genomic_DNA"/>
</dbReference>
<sequence>MKTETKKKFRLDLSEYTVEVDEPVIGEDKKLVMENGRPKTEKKIIDYPIRDNLSDFLRTAGIYKSAEEIAEAVGLARQIREADKDCLILDEKEASVLRTVLDILIERTADGRANIGGIIHEEMICRVVNMEVVEE</sequence>
<reference evidence="1" key="1">
    <citation type="journal article" date="2015" name="Nature">
        <title>Complex archaea that bridge the gap between prokaryotes and eukaryotes.</title>
        <authorList>
            <person name="Spang A."/>
            <person name="Saw J.H."/>
            <person name="Jorgensen S.L."/>
            <person name="Zaremba-Niedzwiedzka K."/>
            <person name="Martijn J."/>
            <person name="Lind A.E."/>
            <person name="van Eijk R."/>
            <person name="Schleper C."/>
            <person name="Guy L."/>
            <person name="Ettema T.J."/>
        </authorList>
    </citation>
    <scope>NUCLEOTIDE SEQUENCE</scope>
</reference>
<dbReference type="AlphaFoldDB" id="A0A0F9GVF9"/>
<evidence type="ECO:0000313" key="1">
    <source>
        <dbReference type="EMBL" id="KKL67117.1"/>
    </source>
</evidence>
<comment type="caution">
    <text evidence="1">The sequence shown here is derived from an EMBL/GenBank/DDBJ whole genome shotgun (WGS) entry which is preliminary data.</text>
</comment>
<gene>
    <name evidence="1" type="ORF">LCGC14_2138180</name>
</gene>